<dbReference type="SUPFAM" id="SSF52540">
    <property type="entry name" value="P-loop containing nucleoside triphosphate hydrolases"/>
    <property type="match status" value="1"/>
</dbReference>
<keyword evidence="3" id="KW-1185">Reference proteome</keyword>
<gene>
    <name evidence="2" type="ORF">APR42_16520</name>
</gene>
<name>A0A0Q9Z900_9FLAO</name>
<reference evidence="2" key="1">
    <citation type="submission" date="2015-10" db="EMBL/GenBank/DDBJ databases">
        <title>Draft genome sequence of Salegentibacter mishustinae KCTC 12263.</title>
        <authorList>
            <person name="Lin W."/>
            <person name="Zheng Q."/>
        </authorList>
    </citation>
    <scope>NUCLEOTIDE SEQUENCE [LARGE SCALE GENOMIC DNA]</scope>
    <source>
        <strain evidence="2">KCTC 12263</strain>
    </source>
</reference>
<evidence type="ECO:0000313" key="3">
    <source>
        <dbReference type="Proteomes" id="UP000051643"/>
    </source>
</evidence>
<dbReference type="InterPro" id="IPR011646">
    <property type="entry name" value="KAP_P-loop"/>
</dbReference>
<comment type="caution">
    <text evidence="2">The sequence shown here is derived from an EMBL/GenBank/DDBJ whole genome shotgun (WGS) entry which is preliminary data.</text>
</comment>
<dbReference type="InterPro" id="IPR052754">
    <property type="entry name" value="NTPase_KAP_P-loop"/>
</dbReference>
<dbReference type="EMBL" id="LKTP01000010">
    <property type="protein sequence ID" value="KRG29429.1"/>
    <property type="molecule type" value="Genomic_DNA"/>
</dbReference>
<evidence type="ECO:0000313" key="2">
    <source>
        <dbReference type="EMBL" id="KRG29429.1"/>
    </source>
</evidence>
<proteinExistence type="predicted"/>
<dbReference type="AlphaFoldDB" id="A0A0Q9Z900"/>
<evidence type="ECO:0000259" key="1">
    <source>
        <dbReference type="Pfam" id="PF07693"/>
    </source>
</evidence>
<dbReference type="PANTHER" id="PTHR22674">
    <property type="entry name" value="NTPASE, KAP FAMILY P-LOOP DOMAIN-CONTAINING 1"/>
    <property type="match status" value="1"/>
</dbReference>
<dbReference type="PANTHER" id="PTHR22674:SF6">
    <property type="entry name" value="NTPASE KAP FAMILY P-LOOP DOMAIN-CONTAINING PROTEIN 1"/>
    <property type="match status" value="1"/>
</dbReference>
<protein>
    <recommendedName>
        <fullName evidence="1">KAP NTPase domain-containing protein</fullName>
    </recommendedName>
</protein>
<dbReference type="Proteomes" id="UP000051643">
    <property type="component" value="Unassembled WGS sequence"/>
</dbReference>
<organism evidence="2 3">
    <name type="scientific">Salegentibacter mishustinae</name>
    <dbReference type="NCBI Taxonomy" id="270918"/>
    <lineage>
        <taxon>Bacteria</taxon>
        <taxon>Pseudomonadati</taxon>
        <taxon>Bacteroidota</taxon>
        <taxon>Flavobacteriia</taxon>
        <taxon>Flavobacteriales</taxon>
        <taxon>Flavobacteriaceae</taxon>
        <taxon>Salegentibacter</taxon>
    </lineage>
</organism>
<dbReference type="OrthoDB" id="88903at2"/>
<dbReference type="RefSeq" id="WP_057481348.1">
    <property type="nucleotide sequence ID" value="NZ_BMWR01000006.1"/>
</dbReference>
<dbReference type="Gene3D" id="3.40.50.300">
    <property type="entry name" value="P-loop containing nucleotide triphosphate hydrolases"/>
    <property type="match status" value="1"/>
</dbReference>
<dbReference type="Pfam" id="PF07693">
    <property type="entry name" value="KAP_NTPase"/>
    <property type="match status" value="1"/>
</dbReference>
<sequence length="474" mass="55947">MSLKNPILEIEPGKPFENCKLEREKYSDVLTDIVSNYYDGFVLAINNKWGEGKTTFVKMWQQSLIDKNFQTVYFNAWENDFEDNPLTALMGELKTLTNKETKPKFEKALKNASILTTHLAPVLAQALVDKYIVDTKDIKDVIVNATKGLADIFENDVNNYQKKKIGITTFKKSLAKFIADTNEGKPIIFIIDELDRCRPNYAVSILEQIKHFFSVPNIVFVLSIDKKQLGNAIRGVYGSDRINSDEYLRRFIDVEYSIPKPPNDLFYKYLIEKLNFDEFFQSPERSKYRELIDDKERFLNTCKLLFNNSEVVLRQQERILILSRLSLRTYTFNNYVYPSVYLVLIFIKTLKDEFYQKIVNKKLSFTDLQNELFDLFSDSVTDRNRREIMFIEVYFLMFYNNFKYEHHEKRELYERGESFDDKDKKLLIHSMFGKEYDPDFLSTISHIERANYNSSSFSLEHIIRKIDLLDTLKA</sequence>
<feature type="domain" description="KAP NTPase" evidence="1">
    <location>
        <begin position="23"/>
        <end position="289"/>
    </location>
</feature>
<dbReference type="InterPro" id="IPR027417">
    <property type="entry name" value="P-loop_NTPase"/>
</dbReference>
<accession>A0A0Q9Z900</accession>